<accession>A0A7W5C8P1</accession>
<name>A0A7W5C8P1_9BACL</name>
<gene>
    <name evidence="2" type="ORF">FHS16_003225</name>
</gene>
<feature type="compositionally biased region" description="Gly residues" evidence="1">
    <location>
        <begin position="46"/>
        <end position="58"/>
    </location>
</feature>
<organism evidence="2 3">
    <name type="scientific">Paenibacillus endophyticus</name>
    <dbReference type="NCBI Taxonomy" id="1294268"/>
    <lineage>
        <taxon>Bacteria</taxon>
        <taxon>Bacillati</taxon>
        <taxon>Bacillota</taxon>
        <taxon>Bacilli</taxon>
        <taxon>Bacillales</taxon>
        <taxon>Paenibacillaceae</taxon>
        <taxon>Paenibacillus</taxon>
    </lineage>
</organism>
<dbReference type="RefSeq" id="WP_183564183.1">
    <property type="nucleotide sequence ID" value="NZ_CBCSLB010000015.1"/>
</dbReference>
<evidence type="ECO:0000313" key="2">
    <source>
        <dbReference type="EMBL" id="MBB3153166.1"/>
    </source>
</evidence>
<comment type="caution">
    <text evidence="2">The sequence shown here is derived from an EMBL/GenBank/DDBJ whole genome shotgun (WGS) entry which is preliminary data.</text>
</comment>
<dbReference type="Proteomes" id="UP000518605">
    <property type="component" value="Unassembled WGS sequence"/>
</dbReference>
<keyword evidence="3" id="KW-1185">Reference proteome</keyword>
<proteinExistence type="predicted"/>
<dbReference type="EMBL" id="JACHXW010000008">
    <property type="protein sequence ID" value="MBB3153166.1"/>
    <property type="molecule type" value="Genomic_DNA"/>
</dbReference>
<evidence type="ECO:0000256" key="1">
    <source>
        <dbReference type="SAM" id="MobiDB-lite"/>
    </source>
</evidence>
<dbReference type="AlphaFoldDB" id="A0A7W5C8P1"/>
<protein>
    <recommendedName>
        <fullName evidence="4">Collagen-like protein</fullName>
    </recommendedName>
</protein>
<feature type="region of interest" description="Disordered" evidence="1">
    <location>
        <begin position="27"/>
        <end position="58"/>
    </location>
</feature>
<sequence length="58" mass="5632">MEASAVVEELTTAIRTIQNELNLVLQQSLQGPPGPQGPAGLQGPAGPAGQGGPVGATG</sequence>
<evidence type="ECO:0000313" key="3">
    <source>
        <dbReference type="Proteomes" id="UP000518605"/>
    </source>
</evidence>
<reference evidence="2 3" key="1">
    <citation type="submission" date="2020-08" db="EMBL/GenBank/DDBJ databases">
        <title>Genomic Encyclopedia of Type Strains, Phase III (KMG-III): the genomes of soil and plant-associated and newly described type strains.</title>
        <authorList>
            <person name="Whitman W."/>
        </authorList>
    </citation>
    <scope>NUCLEOTIDE SEQUENCE [LARGE SCALE GENOMIC DNA]</scope>
    <source>
        <strain evidence="2 3">CECT 8234</strain>
    </source>
</reference>
<evidence type="ECO:0008006" key="4">
    <source>
        <dbReference type="Google" id="ProtNLM"/>
    </source>
</evidence>